<dbReference type="AlphaFoldDB" id="A0A0B6YYK7"/>
<evidence type="ECO:0000256" key="1">
    <source>
        <dbReference type="SAM" id="Phobius"/>
    </source>
</evidence>
<gene>
    <name evidence="2" type="primary">ORF40410</name>
</gene>
<dbReference type="EMBL" id="HACG01013936">
    <property type="protein sequence ID" value="CEK60801.1"/>
    <property type="molecule type" value="Transcribed_RNA"/>
</dbReference>
<proteinExistence type="predicted"/>
<name>A0A0B6YYK7_9EUPU</name>
<reference evidence="2" key="1">
    <citation type="submission" date="2014-12" db="EMBL/GenBank/DDBJ databases">
        <title>Insight into the proteome of Arion vulgaris.</title>
        <authorList>
            <person name="Aradska J."/>
            <person name="Bulat T."/>
            <person name="Smidak R."/>
            <person name="Sarate P."/>
            <person name="Gangsoo J."/>
            <person name="Sialana F."/>
            <person name="Bilban M."/>
            <person name="Lubec G."/>
        </authorList>
    </citation>
    <scope>NUCLEOTIDE SEQUENCE</scope>
    <source>
        <tissue evidence="2">Skin</tissue>
    </source>
</reference>
<keyword evidence="1" id="KW-1133">Transmembrane helix</keyword>
<organism evidence="2">
    <name type="scientific">Arion vulgaris</name>
    <dbReference type="NCBI Taxonomy" id="1028688"/>
    <lineage>
        <taxon>Eukaryota</taxon>
        <taxon>Metazoa</taxon>
        <taxon>Spiralia</taxon>
        <taxon>Lophotrochozoa</taxon>
        <taxon>Mollusca</taxon>
        <taxon>Gastropoda</taxon>
        <taxon>Heterobranchia</taxon>
        <taxon>Euthyneura</taxon>
        <taxon>Panpulmonata</taxon>
        <taxon>Eupulmonata</taxon>
        <taxon>Stylommatophora</taxon>
        <taxon>Helicina</taxon>
        <taxon>Arionoidea</taxon>
        <taxon>Arionidae</taxon>
        <taxon>Arion</taxon>
    </lineage>
</organism>
<sequence length="166" mass="18627">VGADSIANALDWIFMIAFPIYNLATCFININTNYLSLKYCQPYQELCSIIQREMPCCKDNCGSSCLSFESSYLSFEKPGIGAYLLIMAVQGVVYSTVVMLIEYHMFQKLSYLIRGDPNSIKPTDHNNSAHQIEDNDIAVERERINSTPASVLSTTDSLVLANLYKQ</sequence>
<keyword evidence="1" id="KW-0472">Membrane</keyword>
<evidence type="ECO:0000313" key="2">
    <source>
        <dbReference type="EMBL" id="CEK60801.1"/>
    </source>
</evidence>
<accession>A0A0B6YYK7</accession>
<feature type="non-terminal residue" evidence="2">
    <location>
        <position position="166"/>
    </location>
</feature>
<feature type="non-terminal residue" evidence="2">
    <location>
        <position position="1"/>
    </location>
</feature>
<protein>
    <submittedName>
        <fullName evidence="2">Uncharacterized protein</fullName>
    </submittedName>
</protein>
<feature type="transmembrane region" description="Helical" evidence="1">
    <location>
        <begin position="80"/>
        <end position="101"/>
    </location>
</feature>
<keyword evidence="1" id="KW-0812">Transmembrane</keyword>
<feature type="transmembrane region" description="Helical" evidence="1">
    <location>
        <begin position="12"/>
        <end position="30"/>
    </location>
</feature>